<evidence type="ECO:0000313" key="3">
    <source>
        <dbReference type="Proteomes" id="UP000683575"/>
    </source>
</evidence>
<evidence type="ECO:0000313" key="2">
    <source>
        <dbReference type="EMBL" id="QWZ06626.1"/>
    </source>
</evidence>
<organism evidence="2 3">
    <name type="scientific">Nocardioides panacis</name>
    <dbReference type="NCBI Taxonomy" id="2849501"/>
    <lineage>
        <taxon>Bacteria</taxon>
        <taxon>Bacillati</taxon>
        <taxon>Actinomycetota</taxon>
        <taxon>Actinomycetes</taxon>
        <taxon>Propionibacteriales</taxon>
        <taxon>Nocardioidaceae</taxon>
        <taxon>Nocardioides</taxon>
    </lineage>
</organism>
<dbReference type="RefSeq" id="WP_216937674.1">
    <property type="nucleotide sequence ID" value="NZ_CP077062.1"/>
</dbReference>
<protein>
    <submittedName>
        <fullName evidence="2">Uncharacterized protein</fullName>
    </submittedName>
</protein>
<gene>
    <name evidence="2" type="ORF">KRR39_13785</name>
</gene>
<dbReference type="EMBL" id="CP077062">
    <property type="protein sequence ID" value="QWZ06626.1"/>
    <property type="molecule type" value="Genomic_DNA"/>
</dbReference>
<dbReference type="Proteomes" id="UP000683575">
    <property type="component" value="Chromosome"/>
</dbReference>
<name>A0A975SVI2_9ACTN</name>
<dbReference type="KEGG" id="nps:KRR39_13785"/>
<proteinExistence type="predicted"/>
<sequence>MQSARSQRDHLSPVSPAPFKHGERVRLSGPDGEQYVVRVESITPRASDLFALVAAVVEPRNLRNRLISTTVDSFGSTLRVPATA</sequence>
<dbReference type="AlphaFoldDB" id="A0A975SVI2"/>
<feature type="region of interest" description="Disordered" evidence="1">
    <location>
        <begin position="1"/>
        <end position="27"/>
    </location>
</feature>
<accession>A0A975SVI2</accession>
<evidence type="ECO:0000256" key="1">
    <source>
        <dbReference type="SAM" id="MobiDB-lite"/>
    </source>
</evidence>
<feature type="compositionally biased region" description="Basic and acidic residues" evidence="1">
    <location>
        <begin position="1"/>
        <end position="11"/>
    </location>
</feature>
<reference evidence="2" key="1">
    <citation type="submission" date="2021-06" db="EMBL/GenBank/DDBJ databases">
        <title>Complete genome sequence of Nocardioides sp. G188.</title>
        <authorList>
            <person name="Im W.-T."/>
        </authorList>
    </citation>
    <scope>NUCLEOTIDE SEQUENCE</scope>
    <source>
        <strain evidence="2">G188</strain>
    </source>
</reference>
<keyword evidence="3" id="KW-1185">Reference proteome</keyword>